<reference evidence="5" key="1">
    <citation type="submission" date="2021-03" db="EMBL/GenBank/DDBJ databases">
        <title>Comparative genomics and phylogenomic investigation of the class Geoglossomycetes provide insights into ecological specialization and systematics.</title>
        <authorList>
            <person name="Melie T."/>
            <person name="Pirro S."/>
            <person name="Miller A.N."/>
            <person name="Quandt A."/>
        </authorList>
    </citation>
    <scope>NUCLEOTIDE SEQUENCE</scope>
    <source>
        <strain evidence="5">CAQ_001_2017</strain>
    </source>
</reference>
<dbReference type="AlphaFoldDB" id="A0A9P8RRU0"/>
<dbReference type="Pfam" id="PF07061">
    <property type="entry name" value="Swi5"/>
    <property type="match status" value="1"/>
</dbReference>
<proteinExistence type="inferred from homology"/>
<dbReference type="Proteomes" id="UP000750711">
    <property type="component" value="Unassembled WGS sequence"/>
</dbReference>
<keyword evidence="3" id="KW-0234">DNA repair</keyword>
<name>A0A9P8RRU0_9PEZI</name>
<evidence type="ECO:0000313" key="5">
    <source>
        <dbReference type="EMBL" id="KAH0563121.1"/>
    </source>
</evidence>
<dbReference type="GO" id="GO:0034974">
    <property type="term" value="C:Swi5-Swi2 complex"/>
    <property type="evidence" value="ECO:0007669"/>
    <property type="project" value="TreeGrafter"/>
</dbReference>
<dbReference type="GO" id="GO:0000709">
    <property type="term" value="P:meiotic joint molecule formation"/>
    <property type="evidence" value="ECO:0007669"/>
    <property type="project" value="TreeGrafter"/>
</dbReference>
<dbReference type="PANTHER" id="PTHR28529">
    <property type="entry name" value="DNA REPAIR PROTEIN SWI5 HOMOLOG"/>
    <property type="match status" value="1"/>
</dbReference>
<feature type="compositionally biased region" description="Low complexity" evidence="4">
    <location>
        <begin position="1"/>
        <end position="15"/>
    </location>
</feature>
<comment type="similarity">
    <text evidence="1">Belongs to the SWI5/SAE3 family.</text>
</comment>
<keyword evidence="2" id="KW-0227">DNA damage</keyword>
<evidence type="ECO:0000256" key="2">
    <source>
        <dbReference type="ARBA" id="ARBA00022763"/>
    </source>
</evidence>
<keyword evidence="6" id="KW-1185">Reference proteome</keyword>
<dbReference type="GO" id="GO:0032798">
    <property type="term" value="C:Swi5-Sfr1 complex"/>
    <property type="evidence" value="ECO:0007669"/>
    <property type="project" value="TreeGrafter"/>
</dbReference>
<evidence type="ECO:0000313" key="6">
    <source>
        <dbReference type="Proteomes" id="UP000750711"/>
    </source>
</evidence>
<organism evidence="5 6">
    <name type="scientific">Trichoglossum hirsutum</name>
    <dbReference type="NCBI Taxonomy" id="265104"/>
    <lineage>
        <taxon>Eukaryota</taxon>
        <taxon>Fungi</taxon>
        <taxon>Dikarya</taxon>
        <taxon>Ascomycota</taxon>
        <taxon>Pezizomycotina</taxon>
        <taxon>Geoglossomycetes</taxon>
        <taxon>Geoglossales</taxon>
        <taxon>Geoglossaceae</taxon>
        <taxon>Trichoglossum</taxon>
    </lineage>
</organism>
<feature type="compositionally biased region" description="Basic and acidic residues" evidence="4">
    <location>
        <begin position="35"/>
        <end position="45"/>
    </location>
</feature>
<feature type="region of interest" description="Disordered" evidence="4">
    <location>
        <begin position="1"/>
        <end position="49"/>
    </location>
</feature>
<dbReference type="PANTHER" id="PTHR28529:SF2">
    <property type="entry name" value="DNA REPAIR PROTEIN SWI5 HOMOLOG"/>
    <property type="match status" value="1"/>
</dbReference>
<accession>A0A9P8RRU0</accession>
<sequence length="121" mass="13173">MEHSTTPTTPARSTTLDPEQPADTSSSTPAADDTPETKALNDKRRVGQLTPRVNADVFPLKANNICYANPEAAVTVKRHIKLLHDYNEIRDVGTGLMGMIADGRGVRVRDIYAELGVEVND</sequence>
<dbReference type="GO" id="GO:0010772">
    <property type="term" value="P:meiotic DNA recombinase assembly involved in reciprocal meiotic recombination"/>
    <property type="evidence" value="ECO:0007669"/>
    <property type="project" value="TreeGrafter"/>
</dbReference>
<dbReference type="InterPro" id="IPR010760">
    <property type="entry name" value="DNA-repair_Swi5"/>
</dbReference>
<evidence type="ECO:0008006" key="7">
    <source>
        <dbReference type="Google" id="ProtNLM"/>
    </source>
</evidence>
<protein>
    <recommendedName>
        <fullName evidence="7">DNA repair protein Swi5/Sae3</fullName>
    </recommendedName>
</protein>
<evidence type="ECO:0000256" key="1">
    <source>
        <dbReference type="ARBA" id="ARBA00008060"/>
    </source>
</evidence>
<evidence type="ECO:0000256" key="3">
    <source>
        <dbReference type="ARBA" id="ARBA00023204"/>
    </source>
</evidence>
<evidence type="ECO:0000256" key="4">
    <source>
        <dbReference type="SAM" id="MobiDB-lite"/>
    </source>
</evidence>
<dbReference type="Gene3D" id="1.20.5.170">
    <property type="match status" value="1"/>
</dbReference>
<gene>
    <name evidence="5" type="ORF">GP486_002316</name>
</gene>
<comment type="caution">
    <text evidence="5">The sequence shown here is derived from an EMBL/GenBank/DDBJ whole genome shotgun (WGS) entry which is preliminary data.</text>
</comment>
<dbReference type="EMBL" id="JAGHQM010000250">
    <property type="protein sequence ID" value="KAH0563121.1"/>
    <property type="molecule type" value="Genomic_DNA"/>
</dbReference>